<comment type="subcellular location">
    <subcellularLocation>
        <location evidence="1">Endomembrane system</location>
        <topology evidence="1">Multi-pass membrane protein</topology>
    </subcellularLocation>
</comment>
<evidence type="ECO:0000256" key="2">
    <source>
        <dbReference type="ARBA" id="ARBA00022679"/>
    </source>
</evidence>
<comment type="similarity">
    <text evidence="10">Belongs to the DHHC palmitoyltransferase family.</text>
</comment>
<keyword evidence="14" id="KW-1185">Reference proteome</keyword>
<comment type="domain">
    <text evidence="10">The DHHC domain is required for palmitoyltransferase activity.</text>
</comment>
<name>A0A0N4UCZ6_DRAME</name>
<dbReference type="GO" id="GO:0006612">
    <property type="term" value="P:protein targeting to membrane"/>
    <property type="evidence" value="ECO:0007669"/>
    <property type="project" value="TreeGrafter"/>
</dbReference>
<dbReference type="InterPro" id="IPR001594">
    <property type="entry name" value="Palmitoyltrfase_DHHC"/>
</dbReference>
<keyword evidence="7" id="KW-0449">Lipoprotein</keyword>
<feature type="transmembrane region" description="Helical" evidence="10">
    <location>
        <begin position="63"/>
        <end position="80"/>
    </location>
</feature>
<evidence type="ECO:0000313" key="14">
    <source>
        <dbReference type="Proteomes" id="UP000274756"/>
    </source>
</evidence>
<evidence type="ECO:0000256" key="4">
    <source>
        <dbReference type="ARBA" id="ARBA00022989"/>
    </source>
</evidence>
<evidence type="ECO:0000256" key="5">
    <source>
        <dbReference type="ARBA" id="ARBA00023136"/>
    </source>
</evidence>
<sequence length="327" mass="37784">MADVVGFRKWQLHPGRNQFCCNGRIIMARQSSIFIITIFLILSTMTLFFIFDAPFLSMRVSPALPIIAAVLLLLVFVNLFKASFSDPGILPKATNMEAVELDRQNVSERNTSDTIRLPPRTKTILINGQNIKVKYCFSCRLFRPPRSSHCSVCDNCILNFDHHCPWVGNCVGQRNYRHFYFFIVLLTVLTLFIFCCECIHLTMLSKSDKAFLGAVKNSPTTLLVALICFFSIWSIFGLSGFHTYLLATNQTTNEDIKETFSSKRRPRIKNPYAKKTIFHNCCYALCGPEPPRFDYIYLILELFKFNEKNFNVQNYFHKILGFYWICT</sequence>
<feature type="transmembrane region" description="Helical" evidence="10">
    <location>
        <begin position="222"/>
        <end position="247"/>
    </location>
</feature>
<evidence type="ECO:0000313" key="12">
    <source>
        <dbReference type="EMBL" id="VDN58992.1"/>
    </source>
</evidence>
<accession>A0A0N4UCZ6</accession>
<dbReference type="AlphaFoldDB" id="A0A0N4UCZ6"/>
<gene>
    <name evidence="12" type="ORF">DME_LOCUS8965</name>
</gene>
<evidence type="ECO:0000313" key="15">
    <source>
        <dbReference type="WBParaSite" id="DME_0000516601-mRNA-1"/>
    </source>
</evidence>
<dbReference type="PANTHER" id="PTHR22883">
    <property type="entry name" value="ZINC FINGER DHHC DOMAIN CONTAINING PROTEIN"/>
    <property type="match status" value="1"/>
</dbReference>
<feature type="domain" description="Palmitoyltransferase DHHC" evidence="11">
    <location>
        <begin position="132"/>
        <end position="258"/>
    </location>
</feature>
<protein>
    <recommendedName>
        <fullName evidence="10">Palmitoyltransferase</fullName>
        <ecNumber evidence="10">2.3.1.225</ecNumber>
    </recommendedName>
</protein>
<reference evidence="12 14" key="2">
    <citation type="submission" date="2018-11" db="EMBL/GenBank/DDBJ databases">
        <authorList>
            <consortium name="Pathogen Informatics"/>
        </authorList>
    </citation>
    <scope>NUCLEOTIDE SEQUENCE [LARGE SCALE GENOMIC DNA]</scope>
</reference>
<feature type="transmembrane region" description="Helical" evidence="10">
    <location>
        <begin position="33"/>
        <end position="51"/>
    </location>
</feature>
<dbReference type="Proteomes" id="UP000274756">
    <property type="component" value="Unassembled WGS sequence"/>
</dbReference>
<dbReference type="PROSITE" id="PS50216">
    <property type="entry name" value="DHHC"/>
    <property type="match status" value="1"/>
</dbReference>
<keyword evidence="4 10" id="KW-1133">Transmembrane helix</keyword>
<dbReference type="Pfam" id="PF01529">
    <property type="entry name" value="DHHC"/>
    <property type="match status" value="1"/>
</dbReference>
<evidence type="ECO:0000256" key="8">
    <source>
        <dbReference type="ARBA" id="ARBA00023315"/>
    </source>
</evidence>
<evidence type="ECO:0000259" key="11">
    <source>
        <dbReference type="Pfam" id="PF01529"/>
    </source>
</evidence>
<dbReference type="GO" id="GO:0005794">
    <property type="term" value="C:Golgi apparatus"/>
    <property type="evidence" value="ECO:0007669"/>
    <property type="project" value="TreeGrafter"/>
</dbReference>
<comment type="catalytic activity">
    <reaction evidence="9 10">
        <text>L-cysteinyl-[protein] + hexadecanoyl-CoA = S-hexadecanoyl-L-cysteinyl-[protein] + CoA</text>
        <dbReference type="Rhea" id="RHEA:36683"/>
        <dbReference type="Rhea" id="RHEA-COMP:10131"/>
        <dbReference type="Rhea" id="RHEA-COMP:11032"/>
        <dbReference type="ChEBI" id="CHEBI:29950"/>
        <dbReference type="ChEBI" id="CHEBI:57287"/>
        <dbReference type="ChEBI" id="CHEBI:57379"/>
        <dbReference type="ChEBI" id="CHEBI:74151"/>
        <dbReference type="EC" id="2.3.1.225"/>
    </reaction>
</comment>
<keyword evidence="5 10" id="KW-0472">Membrane</keyword>
<dbReference type="PANTHER" id="PTHR22883:SF43">
    <property type="entry name" value="PALMITOYLTRANSFERASE APP"/>
    <property type="match status" value="1"/>
</dbReference>
<dbReference type="EC" id="2.3.1.225" evidence="10"/>
<evidence type="ECO:0000256" key="1">
    <source>
        <dbReference type="ARBA" id="ARBA00004127"/>
    </source>
</evidence>
<dbReference type="InterPro" id="IPR039859">
    <property type="entry name" value="PFA4/ZDH16/20/ERF2-like"/>
</dbReference>
<feature type="transmembrane region" description="Helical" evidence="10">
    <location>
        <begin position="179"/>
        <end position="202"/>
    </location>
</feature>
<dbReference type="Proteomes" id="UP000038040">
    <property type="component" value="Unplaced"/>
</dbReference>
<organism evidence="13 15">
    <name type="scientific">Dracunculus medinensis</name>
    <name type="common">Guinea worm</name>
    <dbReference type="NCBI Taxonomy" id="318479"/>
    <lineage>
        <taxon>Eukaryota</taxon>
        <taxon>Metazoa</taxon>
        <taxon>Ecdysozoa</taxon>
        <taxon>Nematoda</taxon>
        <taxon>Chromadorea</taxon>
        <taxon>Rhabditida</taxon>
        <taxon>Spirurina</taxon>
        <taxon>Dracunculoidea</taxon>
        <taxon>Dracunculidae</taxon>
        <taxon>Dracunculus</taxon>
    </lineage>
</organism>
<dbReference type="GO" id="GO:0019706">
    <property type="term" value="F:protein-cysteine S-palmitoyltransferase activity"/>
    <property type="evidence" value="ECO:0007669"/>
    <property type="project" value="UniProtKB-EC"/>
</dbReference>
<dbReference type="EMBL" id="UYYG01001174">
    <property type="protein sequence ID" value="VDN58992.1"/>
    <property type="molecule type" value="Genomic_DNA"/>
</dbReference>
<evidence type="ECO:0000313" key="13">
    <source>
        <dbReference type="Proteomes" id="UP000038040"/>
    </source>
</evidence>
<keyword evidence="2 10" id="KW-0808">Transferase</keyword>
<dbReference type="WBParaSite" id="DME_0000516601-mRNA-1">
    <property type="protein sequence ID" value="DME_0000516601-mRNA-1"/>
    <property type="gene ID" value="DME_0000516601"/>
</dbReference>
<dbReference type="STRING" id="318479.A0A0N4UCZ6"/>
<evidence type="ECO:0000256" key="6">
    <source>
        <dbReference type="ARBA" id="ARBA00023139"/>
    </source>
</evidence>
<evidence type="ECO:0000256" key="10">
    <source>
        <dbReference type="RuleBase" id="RU079119"/>
    </source>
</evidence>
<evidence type="ECO:0000256" key="7">
    <source>
        <dbReference type="ARBA" id="ARBA00023288"/>
    </source>
</evidence>
<proteinExistence type="inferred from homology"/>
<dbReference type="OrthoDB" id="4096362at2759"/>
<keyword evidence="3 10" id="KW-0812">Transmembrane</keyword>
<keyword evidence="6" id="KW-0564">Palmitate</keyword>
<reference evidence="15" key="1">
    <citation type="submission" date="2017-02" db="UniProtKB">
        <authorList>
            <consortium name="WormBaseParasite"/>
        </authorList>
    </citation>
    <scope>IDENTIFICATION</scope>
</reference>
<keyword evidence="8 10" id="KW-0012">Acyltransferase</keyword>
<dbReference type="GO" id="GO:0005783">
    <property type="term" value="C:endoplasmic reticulum"/>
    <property type="evidence" value="ECO:0007669"/>
    <property type="project" value="TreeGrafter"/>
</dbReference>
<evidence type="ECO:0000256" key="9">
    <source>
        <dbReference type="ARBA" id="ARBA00048048"/>
    </source>
</evidence>
<evidence type="ECO:0000256" key="3">
    <source>
        <dbReference type="ARBA" id="ARBA00022692"/>
    </source>
</evidence>